<evidence type="ECO:0000256" key="1">
    <source>
        <dbReference type="ARBA" id="ARBA00004651"/>
    </source>
</evidence>
<dbReference type="InterPro" id="IPR011014">
    <property type="entry name" value="MscS_channel_TM-2"/>
</dbReference>
<sequence>MKMENDIIQWITDIPQNLQALLGGLYNPVALIAKIIAILVITFLLVKFGSKMIKKALEKQKSFKLKPDEKRIDTMSTLLVSIFRYTVYILSGVAILTLLTNALNLQSIMAAAGIGGIAVGFGAQSLIKDVISGAFIVFENQYSVGDNVTLEGRTGFVEEIELRVTKVRDSRGDLHIIPNGEIKKVTNHSRGNKTVIVDIPLAYKVDINRAFETADRVCKSVSKEFDTIVEEPRVLGITELGKDNLTLRITAKTVPGEHWGVERRIRKLVKEEFDRENIEFFDRYKVVLDGTEGGE</sequence>
<dbReference type="GO" id="GO:0005886">
    <property type="term" value="C:plasma membrane"/>
    <property type="evidence" value="ECO:0007669"/>
    <property type="project" value="UniProtKB-SubCell"/>
</dbReference>
<keyword evidence="4 7" id="KW-0812">Transmembrane</keyword>
<evidence type="ECO:0000256" key="2">
    <source>
        <dbReference type="ARBA" id="ARBA00008017"/>
    </source>
</evidence>
<feature type="transmembrane region" description="Helical" evidence="7">
    <location>
        <begin position="25"/>
        <end position="46"/>
    </location>
</feature>
<keyword evidence="11" id="KW-1185">Reference proteome</keyword>
<feature type="transmembrane region" description="Helical" evidence="7">
    <location>
        <begin position="105"/>
        <end position="123"/>
    </location>
</feature>
<evidence type="ECO:0000313" key="11">
    <source>
        <dbReference type="Proteomes" id="UP000289166"/>
    </source>
</evidence>
<feature type="transmembrane region" description="Helical" evidence="7">
    <location>
        <begin position="78"/>
        <end position="99"/>
    </location>
</feature>
<dbReference type="GO" id="GO:0008381">
    <property type="term" value="F:mechanosensitive monoatomic ion channel activity"/>
    <property type="evidence" value="ECO:0007669"/>
    <property type="project" value="InterPro"/>
</dbReference>
<comment type="caution">
    <text evidence="10">The sequence shown here is derived from an EMBL/GenBank/DDBJ whole genome shotgun (WGS) entry which is preliminary data.</text>
</comment>
<keyword evidence="6 7" id="KW-0472">Membrane</keyword>
<feature type="domain" description="Mechanosensitive ion channel MscS C-terminal" evidence="9">
    <location>
        <begin position="196"/>
        <end position="280"/>
    </location>
</feature>
<organism evidence="10 11">
    <name type="scientific">Acetivibrio mesophilus</name>
    <dbReference type="NCBI Taxonomy" id="2487273"/>
    <lineage>
        <taxon>Bacteria</taxon>
        <taxon>Bacillati</taxon>
        <taxon>Bacillota</taxon>
        <taxon>Clostridia</taxon>
        <taxon>Eubacteriales</taxon>
        <taxon>Oscillospiraceae</taxon>
        <taxon>Acetivibrio</taxon>
    </lineage>
</organism>
<keyword evidence="5 7" id="KW-1133">Transmembrane helix</keyword>
<dbReference type="Proteomes" id="UP000289166">
    <property type="component" value="Unassembled WGS sequence"/>
</dbReference>
<evidence type="ECO:0000259" key="8">
    <source>
        <dbReference type="Pfam" id="PF00924"/>
    </source>
</evidence>
<accession>A0A4Q0I1L1</accession>
<proteinExistence type="inferred from homology"/>
<evidence type="ECO:0000259" key="9">
    <source>
        <dbReference type="Pfam" id="PF21082"/>
    </source>
</evidence>
<keyword evidence="3" id="KW-1003">Cell membrane</keyword>
<dbReference type="PANTHER" id="PTHR30460">
    <property type="entry name" value="MODERATE CONDUCTANCE MECHANOSENSITIVE CHANNEL YBIO"/>
    <property type="match status" value="1"/>
</dbReference>
<dbReference type="AlphaFoldDB" id="A0A4Q0I1L1"/>
<gene>
    <name evidence="10" type="ORF">EFD62_14435</name>
</gene>
<protein>
    <submittedName>
        <fullName evidence="10">Mechanosensitive ion channel family protein</fullName>
    </submittedName>
</protein>
<evidence type="ECO:0000256" key="5">
    <source>
        <dbReference type="ARBA" id="ARBA00022989"/>
    </source>
</evidence>
<dbReference type="InterPro" id="IPR011066">
    <property type="entry name" value="MscS_channel_C_sf"/>
</dbReference>
<evidence type="ECO:0000313" key="10">
    <source>
        <dbReference type="EMBL" id="RXE58058.1"/>
    </source>
</evidence>
<comment type="similarity">
    <text evidence="2">Belongs to the MscS (TC 1.A.23) family.</text>
</comment>
<dbReference type="Gene3D" id="1.10.287.1260">
    <property type="match status" value="1"/>
</dbReference>
<evidence type="ECO:0000256" key="4">
    <source>
        <dbReference type="ARBA" id="ARBA00022692"/>
    </source>
</evidence>
<dbReference type="OrthoDB" id="9809206at2"/>
<dbReference type="InterPro" id="IPR023408">
    <property type="entry name" value="MscS_beta-dom_sf"/>
</dbReference>
<name>A0A4Q0I1L1_9FIRM</name>
<evidence type="ECO:0000256" key="7">
    <source>
        <dbReference type="SAM" id="Phobius"/>
    </source>
</evidence>
<evidence type="ECO:0000256" key="3">
    <source>
        <dbReference type="ARBA" id="ARBA00022475"/>
    </source>
</evidence>
<dbReference type="Gene3D" id="2.30.30.60">
    <property type="match status" value="1"/>
</dbReference>
<dbReference type="InterPro" id="IPR049278">
    <property type="entry name" value="MS_channel_C"/>
</dbReference>
<dbReference type="PANTHER" id="PTHR30460:SF0">
    <property type="entry name" value="MODERATE CONDUCTANCE MECHANOSENSITIVE CHANNEL YBIO"/>
    <property type="match status" value="1"/>
</dbReference>
<dbReference type="SUPFAM" id="SSF50182">
    <property type="entry name" value="Sm-like ribonucleoproteins"/>
    <property type="match status" value="1"/>
</dbReference>
<dbReference type="EMBL" id="RLII01000026">
    <property type="protein sequence ID" value="RXE58058.1"/>
    <property type="molecule type" value="Genomic_DNA"/>
</dbReference>
<dbReference type="FunFam" id="2.30.30.60:FF:000001">
    <property type="entry name" value="MscS Mechanosensitive ion channel"/>
    <property type="match status" value="1"/>
</dbReference>
<dbReference type="Pfam" id="PF00924">
    <property type="entry name" value="MS_channel_2nd"/>
    <property type="match status" value="1"/>
</dbReference>
<dbReference type="InterPro" id="IPR045276">
    <property type="entry name" value="YbiO_bact"/>
</dbReference>
<evidence type="ECO:0000256" key="6">
    <source>
        <dbReference type="ARBA" id="ARBA00023136"/>
    </source>
</evidence>
<dbReference type="SUPFAM" id="SSF82861">
    <property type="entry name" value="Mechanosensitive channel protein MscS (YggB), transmembrane region"/>
    <property type="match status" value="1"/>
</dbReference>
<dbReference type="SUPFAM" id="SSF82689">
    <property type="entry name" value="Mechanosensitive channel protein MscS (YggB), C-terminal domain"/>
    <property type="match status" value="1"/>
</dbReference>
<reference evidence="11" key="1">
    <citation type="submission" date="2018-11" db="EMBL/GenBank/DDBJ databases">
        <title>Genome sequencing of a novel mesophilic and cellulolytic organism within the genus Hungateiclostridium.</title>
        <authorList>
            <person name="Rettenmaier R."/>
            <person name="Liebl W."/>
            <person name="Zverlov V."/>
        </authorList>
    </citation>
    <scope>NUCLEOTIDE SEQUENCE [LARGE SCALE GENOMIC DNA]</scope>
    <source>
        <strain evidence="11">N2K1</strain>
    </source>
</reference>
<dbReference type="InterPro" id="IPR010920">
    <property type="entry name" value="LSM_dom_sf"/>
</dbReference>
<feature type="domain" description="Mechanosensitive ion channel MscS" evidence="8">
    <location>
        <begin position="126"/>
        <end position="190"/>
    </location>
</feature>
<dbReference type="InterPro" id="IPR006685">
    <property type="entry name" value="MscS_channel_2nd"/>
</dbReference>
<comment type="subcellular location">
    <subcellularLocation>
        <location evidence="1">Cell membrane</location>
        <topology evidence="1">Multi-pass membrane protein</topology>
    </subcellularLocation>
</comment>
<dbReference type="Pfam" id="PF21082">
    <property type="entry name" value="MS_channel_3rd"/>
    <property type="match status" value="1"/>
</dbReference>
<dbReference type="Gene3D" id="3.30.70.100">
    <property type="match status" value="1"/>
</dbReference>